<dbReference type="Gene3D" id="3.30.70.1050">
    <property type="entry name" value="Trigger factor ribosome-binding domain"/>
    <property type="match status" value="1"/>
</dbReference>
<evidence type="ECO:0000259" key="10">
    <source>
        <dbReference type="Pfam" id="PF05697"/>
    </source>
</evidence>
<dbReference type="AlphaFoldDB" id="A0A1F6AFV1"/>
<dbReference type="GO" id="GO:0044183">
    <property type="term" value="F:protein folding chaperone"/>
    <property type="evidence" value="ECO:0007669"/>
    <property type="project" value="TreeGrafter"/>
</dbReference>
<dbReference type="Pfam" id="PF05698">
    <property type="entry name" value="Trigger_C"/>
    <property type="match status" value="1"/>
</dbReference>
<dbReference type="InterPro" id="IPR005215">
    <property type="entry name" value="Trig_fac"/>
</dbReference>
<dbReference type="EC" id="5.2.1.8" evidence="4"/>
<keyword evidence="8" id="KW-0413">Isomerase</keyword>
<evidence type="ECO:0000256" key="7">
    <source>
        <dbReference type="ARBA" id="ARBA00023186"/>
    </source>
</evidence>
<evidence type="ECO:0000256" key="2">
    <source>
        <dbReference type="ARBA" id="ARBA00004496"/>
    </source>
</evidence>
<dbReference type="EMBL" id="MFJV01000001">
    <property type="protein sequence ID" value="OGG23638.1"/>
    <property type="molecule type" value="Genomic_DNA"/>
</dbReference>
<dbReference type="SUPFAM" id="SSF109998">
    <property type="entry name" value="Triger factor/SurA peptide-binding domain-like"/>
    <property type="match status" value="1"/>
</dbReference>
<feature type="domain" description="Trigger factor C-terminal" evidence="11">
    <location>
        <begin position="144"/>
        <end position="280"/>
    </location>
</feature>
<keyword evidence="7" id="KW-0143">Chaperone</keyword>
<protein>
    <recommendedName>
        <fullName evidence="5">Trigger factor</fullName>
        <ecNumber evidence="4">5.2.1.8</ecNumber>
    </recommendedName>
    <alternativeName>
        <fullName evidence="9">PPIase</fullName>
    </alternativeName>
</protein>
<comment type="caution">
    <text evidence="12">The sequence shown here is derived from an EMBL/GenBank/DDBJ whole genome shotgun (WGS) entry which is preliminary data.</text>
</comment>
<name>A0A1F6AFV1_9BACT</name>
<dbReference type="STRING" id="1798392.A3A79_00315"/>
<dbReference type="GO" id="GO:0051083">
    <property type="term" value="P:'de novo' cotranslational protein folding"/>
    <property type="evidence" value="ECO:0007669"/>
    <property type="project" value="TreeGrafter"/>
</dbReference>
<comment type="subcellular location">
    <subcellularLocation>
        <location evidence="2">Cytoplasm</location>
    </subcellularLocation>
</comment>
<evidence type="ECO:0000313" key="13">
    <source>
        <dbReference type="Proteomes" id="UP000178759"/>
    </source>
</evidence>
<evidence type="ECO:0000256" key="5">
    <source>
        <dbReference type="ARBA" id="ARBA00016902"/>
    </source>
</evidence>
<evidence type="ECO:0000256" key="9">
    <source>
        <dbReference type="ARBA" id="ARBA00029986"/>
    </source>
</evidence>
<dbReference type="Pfam" id="PF05697">
    <property type="entry name" value="Trigger_N"/>
    <property type="match status" value="1"/>
</dbReference>
<accession>A0A1F6AFV1</accession>
<keyword evidence="6" id="KW-0697">Rotamase</keyword>
<dbReference type="InterPro" id="IPR008881">
    <property type="entry name" value="Trigger_fac_ribosome-bd_bac"/>
</dbReference>
<evidence type="ECO:0000256" key="6">
    <source>
        <dbReference type="ARBA" id="ARBA00023110"/>
    </source>
</evidence>
<dbReference type="GO" id="GO:0043335">
    <property type="term" value="P:protein unfolding"/>
    <property type="evidence" value="ECO:0007669"/>
    <property type="project" value="TreeGrafter"/>
</dbReference>
<dbReference type="GO" id="GO:0005737">
    <property type="term" value="C:cytoplasm"/>
    <property type="evidence" value="ECO:0007669"/>
    <property type="project" value="UniProtKB-SubCell"/>
</dbReference>
<evidence type="ECO:0000256" key="3">
    <source>
        <dbReference type="ARBA" id="ARBA00005464"/>
    </source>
</evidence>
<dbReference type="GO" id="GO:0015031">
    <property type="term" value="P:protein transport"/>
    <property type="evidence" value="ECO:0007669"/>
    <property type="project" value="InterPro"/>
</dbReference>
<dbReference type="Gene3D" id="1.10.3120.10">
    <property type="entry name" value="Trigger factor, C-terminal domain"/>
    <property type="match status" value="1"/>
</dbReference>
<gene>
    <name evidence="12" type="ORF">A3A79_00315</name>
</gene>
<reference evidence="12 13" key="1">
    <citation type="journal article" date="2016" name="Nat. Commun.">
        <title>Thousands of microbial genomes shed light on interconnected biogeochemical processes in an aquifer system.</title>
        <authorList>
            <person name="Anantharaman K."/>
            <person name="Brown C.T."/>
            <person name="Hug L.A."/>
            <person name="Sharon I."/>
            <person name="Castelle C.J."/>
            <person name="Probst A.J."/>
            <person name="Thomas B.C."/>
            <person name="Singh A."/>
            <person name="Wilkins M.J."/>
            <person name="Karaoz U."/>
            <person name="Brodie E.L."/>
            <person name="Williams K.H."/>
            <person name="Hubbard S.S."/>
            <person name="Banfield J.F."/>
        </authorList>
    </citation>
    <scope>NUCLEOTIDE SEQUENCE [LARGE SCALE GENOMIC DNA]</scope>
</reference>
<dbReference type="InterPro" id="IPR027304">
    <property type="entry name" value="Trigger_fact/SurA_dom_sf"/>
</dbReference>
<comment type="catalytic activity">
    <reaction evidence="1">
        <text>[protein]-peptidylproline (omega=180) = [protein]-peptidylproline (omega=0)</text>
        <dbReference type="Rhea" id="RHEA:16237"/>
        <dbReference type="Rhea" id="RHEA-COMP:10747"/>
        <dbReference type="Rhea" id="RHEA-COMP:10748"/>
        <dbReference type="ChEBI" id="CHEBI:83833"/>
        <dbReference type="ChEBI" id="CHEBI:83834"/>
        <dbReference type="EC" id="5.2.1.8"/>
    </reaction>
</comment>
<dbReference type="InterPro" id="IPR037041">
    <property type="entry name" value="Trigger_fac_C_sf"/>
</dbReference>
<dbReference type="Proteomes" id="UP000178759">
    <property type="component" value="Unassembled WGS sequence"/>
</dbReference>
<dbReference type="InterPro" id="IPR036611">
    <property type="entry name" value="Trigger_fac_ribosome-bd_sf"/>
</dbReference>
<dbReference type="PANTHER" id="PTHR30560:SF3">
    <property type="entry name" value="TRIGGER FACTOR-LIKE PROTEIN TIG, CHLOROPLASTIC"/>
    <property type="match status" value="1"/>
</dbReference>
<evidence type="ECO:0000256" key="8">
    <source>
        <dbReference type="ARBA" id="ARBA00023235"/>
    </source>
</evidence>
<proteinExistence type="inferred from homology"/>
<dbReference type="GO" id="GO:0003755">
    <property type="term" value="F:peptidyl-prolyl cis-trans isomerase activity"/>
    <property type="evidence" value="ECO:0007669"/>
    <property type="project" value="UniProtKB-KW"/>
</dbReference>
<organism evidence="12 13">
    <name type="scientific">Candidatus Gottesmanbacteria bacterium RIFCSPLOWO2_01_FULL_43_11b</name>
    <dbReference type="NCBI Taxonomy" id="1798392"/>
    <lineage>
        <taxon>Bacteria</taxon>
        <taxon>Candidatus Gottesmaniibacteriota</taxon>
    </lineage>
</organism>
<sequence>MNSSLQKLSDNTLELTITIPWADVAKQYQTSVDEAAANTELSGFRKGKAPRDLVEKNLDKTKVYEEVLKVLIPKVYNEAVTEKKIKPIISPKVELKEANENKDWVIRILTCEKPDVTLGDYKKAIGDLKAGMSAKIWKPGDKQEEKPQTTKPTLDELLMALYGTVTISLPSLLIEHEVNRLLSELIDQTKKLGLSVEQYLASTKRTADSVRHEYEEQAKRTLTLEFALETIADKDGVLISDDEIDTVINTAKTDEEKKALANQRYYLASILRRQKTLDMLASL</sequence>
<evidence type="ECO:0000259" key="11">
    <source>
        <dbReference type="Pfam" id="PF05698"/>
    </source>
</evidence>
<dbReference type="PANTHER" id="PTHR30560">
    <property type="entry name" value="TRIGGER FACTOR CHAPERONE AND PEPTIDYL-PROLYL CIS/TRANS ISOMERASE"/>
    <property type="match status" value="1"/>
</dbReference>
<evidence type="ECO:0000313" key="12">
    <source>
        <dbReference type="EMBL" id="OGG23638.1"/>
    </source>
</evidence>
<dbReference type="SUPFAM" id="SSF102735">
    <property type="entry name" value="Trigger factor ribosome-binding domain"/>
    <property type="match status" value="1"/>
</dbReference>
<comment type="similarity">
    <text evidence="3">Belongs to the FKBP-type PPIase family. Tig subfamily.</text>
</comment>
<evidence type="ECO:0000256" key="4">
    <source>
        <dbReference type="ARBA" id="ARBA00013194"/>
    </source>
</evidence>
<evidence type="ECO:0000256" key="1">
    <source>
        <dbReference type="ARBA" id="ARBA00000971"/>
    </source>
</evidence>
<feature type="domain" description="Trigger factor ribosome-binding bacterial" evidence="10">
    <location>
        <begin position="1"/>
        <end position="123"/>
    </location>
</feature>
<dbReference type="InterPro" id="IPR008880">
    <property type="entry name" value="Trigger_fac_C"/>
</dbReference>
<dbReference type="GO" id="GO:0043022">
    <property type="term" value="F:ribosome binding"/>
    <property type="evidence" value="ECO:0007669"/>
    <property type="project" value="TreeGrafter"/>
</dbReference>